<dbReference type="PANTHER" id="PTHR42788:SF13">
    <property type="entry name" value="ALIPHATIC SULFONATES IMPORT ATP-BINDING PROTEIN SSUB"/>
    <property type="match status" value="1"/>
</dbReference>
<dbReference type="PROSITE" id="PS50893">
    <property type="entry name" value="ABC_TRANSPORTER_2"/>
    <property type="match status" value="1"/>
</dbReference>
<organism evidence="6 7">
    <name type="scientific">Paenirhodobacter hankyongi</name>
    <dbReference type="NCBI Taxonomy" id="2294033"/>
    <lineage>
        <taxon>Bacteria</taxon>
        <taxon>Pseudomonadati</taxon>
        <taxon>Pseudomonadota</taxon>
        <taxon>Alphaproteobacteria</taxon>
        <taxon>Rhodobacterales</taxon>
        <taxon>Rhodobacter group</taxon>
        <taxon>Paenirhodobacter</taxon>
    </lineage>
</organism>
<dbReference type="InterPro" id="IPR017871">
    <property type="entry name" value="ABC_transporter-like_CS"/>
</dbReference>
<dbReference type="InterPro" id="IPR050166">
    <property type="entry name" value="ABC_transporter_ATP-bind"/>
</dbReference>
<dbReference type="InterPro" id="IPR003593">
    <property type="entry name" value="AAA+_ATPase"/>
</dbReference>
<keyword evidence="7" id="KW-1185">Reference proteome</keyword>
<dbReference type="GO" id="GO:0005524">
    <property type="term" value="F:ATP binding"/>
    <property type="evidence" value="ECO:0007669"/>
    <property type="project" value="UniProtKB-KW"/>
</dbReference>
<evidence type="ECO:0000256" key="4">
    <source>
        <dbReference type="ARBA" id="ARBA00022840"/>
    </source>
</evidence>
<evidence type="ECO:0000259" key="5">
    <source>
        <dbReference type="PROSITE" id="PS50893"/>
    </source>
</evidence>
<protein>
    <submittedName>
        <fullName evidence="6">ABC transporter ATP-binding protein</fullName>
    </submittedName>
</protein>
<keyword evidence="4 6" id="KW-0067">ATP-binding</keyword>
<name>A0A421BKC2_9RHOB</name>
<dbReference type="PROSITE" id="PS00211">
    <property type="entry name" value="ABC_TRANSPORTER_1"/>
    <property type="match status" value="1"/>
</dbReference>
<gene>
    <name evidence="6" type="ORF">DYS74_15970</name>
</gene>
<dbReference type="CDD" id="cd03293">
    <property type="entry name" value="ABC_NrtD_SsuB_transporters"/>
    <property type="match status" value="1"/>
</dbReference>
<evidence type="ECO:0000313" key="6">
    <source>
        <dbReference type="EMBL" id="RLL62872.1"/>
    </source>
</evidence>
<feature type="domain" description="ABC transporter" evidence="5">
    <location>
        <begin position="20"/>
        <end position="253"/>
    </location>
</feature>
<dbReference type="EMBL" id="RCHI01000019">
    <property type="protein sequence ID" value="RLL62872.1"/>
    <property type="molecule type" value="Genomic_DNA"/>
</dbReference>
<dbReference type="InterPro" id="IPR003439">
    <property type="entry name" value="ABC_transporter-like_ATP-bd"/>
</dbReference>
<dbReference type="Pfam" id="PF00005">
    <property type="entry name" value="ABC_tran"/>
    <property type="match status" value="1"/>
</dbReference>
<comment type="similarity">
    <text evidence="1">Belongs to the ABC transporter superfamily.</text>
</comment>
<dbReference type="SUPFAM" id="SSF52540">
    <property type="entry name" value="P-loop containing nucleoside triphosphate hydrolases"/>
    <property type="match status" value="1"/>
</dbReference>
<reference evidence="6 7" key="1">
    <citation type="submission" date="2018-10" db="EMBL/GenBank/DDBJ databases">
        <title>Rhodobacter sp . BO-81.</title>
        <authorList>
            <person name="Im W.T."/>
        </authorList>
    </citation>
    <scope>NUCLEOTIDE SEQUENCE [LARGE SCALE GENOMIC DNA]</scope>
    <source>
        <strain evidence="6 7">BO-81</strain>
    </source>
</reference>
<comment type="caution">
    <text evidence="6">The sequence shown here is derived from an EMBL/GenBank/DDBJ whole genome shotgun (WGS) entry which is preliminary data.</text>
</comment>
<dbReference type="GO" id="GO:0016887">
    <property type="term" value="F:ATP hydrolysis activity"/>
    <property type="evidence" value="ECO:0007669"/>
    <property type="project" value="InterPro"/>
</dbReference>
<dbReference type="PANTHER" id="PTHR42788">
    <property type="entry name" value="TAURINE IMPORT ATP-BINDING PROTEIN-RELATED"/>
    <property type="match status" value="1"/>
</dbReference>
<accession>A0A421BKC2</accession>
<evidence type="ECO:0000313" key="7">
    <source>
        <dbReference type="Proteomes" id="UP000279673"/>
    </source>
</evidence>
<keyword evidence="2" id="KW-0813">Transport</keyword>
<evidence type="ECO:0000256" key="1">
    <source>
        <dbReference type="ARBA" id="ARBA00005417"/>
    </source>
</evidence>
<keyword evidence="3" id="KW-0547">Nucleotide-binding</keyword>
<dbReference type="Proteomes" id="UP000279673">
    <property type="component" value="Unassembled WGS sequence"/>
</dbReference>
<dbReference type="Gene3D" id="3.40.50.300">
    <property type="entry name" value="P-loop containing nucleotide triphosphate hydrolases"/>
    <property type="match status" value="1"/>
</dbReference>
<sequence>MACAPAHPPGAARPLAPPAVALEHVSQVFRGTGGQSVTALRDISLEVAAHSFTVIVGPSGCGKSTVLRMVAGLLPIRAGTGRIFGHPIERPRDDTAMVFQRPALLPWLTVTDNLLFPLRHRGRPVTGADRDRAARMLETIGLQDFARSFPAELSGGMQQRVGIGRALLGAPSLLLMDEPFSALDALTRDEMSFELLRLRERHRSAVLFITHSIPEAVLLADRICVMSARPGTIRETIEVDLPAPRGPQTLRLPRFHDLCEHLRALLTERA</sequence>
<dbReference type="AlphaFoldDB" id="A0A421BKC2"/>
<dbReference type="InterPro" id="IPR027417">
    <property type="entry name" value="P-loop_NTPase"/>
</dbReference>
<evidence type="ECO:0000256" key="3">
    <source>
        <dbReference type="ARBA" id="ARBA00022741"/>
    </source>
</evidence>
<evidence type="ECO:0000256" key="2">
    <source>
        <dbReference type="ARBA" id="ARBA00022448"/>
    </source>
</evidence>
<dbReference type="SMART" id="SM00382">
    <property type="entry name" value="AAA"/>
    <property type="match status" value="1"/>
</dbReference>
<proteinExistence type="inferred from homology"/>